<dbReference type="GeneID" id="78017861"/>
<keyword evidence="4 5" id="KW-0472">Membrane</keyword>
<reference evidence="6 7" key="1">
    <citation type="submission" date="2017-03" db="EMBL/GenBank/DDBJ databases">
        <title>Comparative genomics of the toxic Baltic Sea cyanobacteria Nodularia spumigena UHCC 0039 and its response on varying salinity.</title>
        <authorList>
            <person name="Teikari J.E."/>
        </authorList>
    </citation>
    <scope>NUCLEOTIDE SEQUENCE [LARGE SCALE GENOMIC DNA]</scope>
    <source>
        <strain evidence="6 7">UHCC 0039</strain>
    </source>
</reference>
<dbReference type="EMBL" id="CP020114">
    <property type="protein sequence ID" value="AVZ30689.1"/>
    <property type="molecule type" value="Genomic_DNA"/>
</dbReference>
<gene>
    <name evidence="6" type="ORF">BMF81_02553</name>
</gene>
<evidence type="ECO:0000313" key="7">
    <source>
        <dbReference type="Proteomes" id="UP000244056"/>
    </source>
</evidence>
<dbReference type="GO" id="GO:0016020">
    <property type="term" value="C:membrane"/>
    <property type="evidence" value="ECO:0007669"/>
    <property type="project" value="UniProtKB-SubCell"/>
</dbReference>
<keyword evidence="6" id="KW-0808">Transferase</keyword>
<evidence type="ECO:0000256" key="5">
    <source>
        <dbReference type="SAM" id="Phobius"/>
    </source>
</evidence>
<dbReference type="InterPro" id="IPR044878">
    <property type="entry name" value="UbiA_sf"/>
</dbReference>
<dbReference type="CDD" id="cd13963">
    <property type="entry name" value="PT_UbiA_2"/>
    <property type="match status" value="1"/>
</dbReference>
<name>A0A2S0Q8A9_NODSP</name>
<dbReference type="GO" id="GO:0016765">
    <property type="term" value="F:transferase activity, transferring alkyl or aryl (other than methyl) groups"/>
    <property type="evidence" value="ECO:0007669"/>
    <property type="project" value="InterPro"/>
</dbReference>
<dbReference type="Pfam" id="PF01040">
    <property type="entry name" value="UbiA"/>
    <property type="match status" value="1"/>
</dbReference>
<feature type="transmembrane region" description="Helical" evidence="5">
    <location>
        <begin position="156"/>
        <end position="182"/>
    </location>
</feature>
<evidence type="ECO:0000256" key="3">
    <source>
        <dbReference type="ARBA" id="ARBA00022989"/>
    </source>
</evidence>
<keyword evidence="6" id="KW-0328">Glycosyltransferase</keyword>
<sequence>MNSRHISSVEKLLLAIAKSSNKLLHHINALRPRQWTKNLVVFAAPLFAFSINFQSLLGSLLAFVLFCYTSSSFYLINDLADVEADRQHPIKRKRPIAAGLVSIPVAIRMALILLSSSLIIAWWRSPQLGATITAYAILQVAYNLQLKRTVILDIGAIATGFVLRAYAGAAATGIVLSTWFLLCKELF</sequence>
<dbReference type="RefSeq" id="WP_107806423.1">
    <property type="nucleotide sequence ID" value="NZ_CAWNZE010000001.1"/>
</dbReference>
<dbReference type="PANTHER" id="PTHR42723:SF1">
    <property type="entry name" value="CHLOROPHYLL SYNTHASE, CHLOROPLASTIC"/>
    <property type="match status" value="1"/>
</dbReference>
<dbReference type="AlphaFoldDB" id="A0A2S0Q8A9"/>
<evidence type="ECO:0000256" key="4">
    <source>
        <dbReference type="ARBA" id="ARBA00023136"/>
    </source>
</evidence>
<organism evidence="6 7">
    <name type="scientific">Nodularia spumigena UHCC 0039</name>
    <dbReference type="NCBI Taxonomy" id="1914872"/>
    <lineage>
        <taxon>Bacteria</taxon>
        <taxon>Bacillati</taxon>
        <taxon>Cyanobacteriota</taxon>
        <taxon>Cyanophyceae</taxon>
        <taxon>Nostocales</taxon>
        <taxon>Nodulariaceae</taxon>
        <taxon>Nodularia</taxon>
    </lineage>
</organism>
<keyword evidence="3 5" id="KW-1133">Transmembrane helix</keyword>
<dbReference type="GO" id="GO:0016757">
    <property type="term" value="F:glycosyltransferase activity"/>
    <property type="evidence" value="ECO:0007669"/>
    <property type="project" value="UniProtKB-KW"/>
</dbReference>
<dbReference type="KEGG" id="nsp:BMF81_02553"/>
<comment type="subcellular location">
    <subcellularLocation>
        <location evidence="1">Membrane</location>
        <topology evidence="1">Multi-pass membrane protein</topology>
    </subcellularLocation>
</comment>
<evidence type="ECO:0000256" key="1">
    <source>
        <dbReference type="ARBA" id="ARBA00004141"/>
    </source>
</evidence>
<evidence type="ECO:0000313" key="6">
    <source>
        <dbReference type="EMBL" id="AVZ30689.1"/>
    </source>
</evidence>
<dbReference type="Gene3D" id="1.10.357.140">
    <property type="entry name" value="UbiA prenyltransferase"/>
    <property type="match status" value="1"/>
</dbReference>
<evidence type="ECO:0000256" key="2">
    <source>
        <dbReference type="ARBA" id="ARBA00022692"/>
    </source>
</evidence>
<dbReference type="InterPro" id="IPR050475">
    <property type="entry name" value="Prenyltransferase_related"/>
</dbReference>
<protein>
    <submittedName>
        <fullName evidence="6">Decaprenyl-phosphate phosphoribosyltransferase</fullName>
        <ecNumber evidence="6">2.4.2.45</ecNumber>
    </submittedName>
</protein>
<feature type="transmembrane region" description="Helical" evidence="5">
    <location>
        <begin position="97"/>
        <end position="122"/>
    </location>
</feature>
<proteinExistence type="predicted"/>
<accession>A0A2S0Q8A9</accession>
<dbReference type="Proteomes" id="UP000244056">
    <property type="component" value="Chromosome"/>
</dbReference>
<feature type="transmembrane region" description="Helical" evidence="5">
    <location>
        <begin position="57"/>
        <end position="76"/>
    </location>
</feature>
<dbReference type="EC" id="2.4.2.45" evidence="6"/>
<dbReference type="PANTHER" id="PTHR42723">
    <property type="entry name" value="CHLOROPHYLL SYNTHASE"/>
    <property type="match status" value="1"/>
</dbReference>
<dbReference type="InterPro" id="IPR000537">
    <property type="entry name" value="UbiA_prenyltransferase"/>
</dbReference>
<keyword evidence="2 5" id="KW-0812">Transmembrane</keyword>